<organism evidence="1">
    <name type="scientific">Arundo donax</name>
    <name type="common">Giant reed</name>
    <name type="synonym">Donax arundinaceus</name>
    <dbReference type="NCBI Taxonomy" id="35708"/>
    <lineage>
        <taxon>Eukaryota</taxon>
        <taxon>Viridiplantae</taxon>
        <taxon>Streptophyta</taxon>
        <taxon>Embryophyta</taxon>
        <taxon>Tracheophyta</taxon>
        <taxon>Spermatophyta</taxon>
        <taxon>Magnoliopsida</taxon>
        <taxon>Liliopsida</taxon>
        <taxon>Poales</taxon>
        <taxon>Poaceae</taxon>
        <taxon>PACMAD clade</taxon>
        <taxon>Arundinoideae</taxon>
        <taxon>Arundineae</taxon>
        <taxon>Arundo</taxon>
    </lineage>
</organism>
<reference evidence="1" key="1">
    <citation type="submission" date="2014-09" db="EMBL/GenBank/DDBJ databases">
        <authorList>
            <person name="Magalhaes I.L.F."/>
            <person name="Oliveira U."/>
            <person name="Santos F.R."/>
            <person name="Vidigal T.H.D.A."/>
            <person name="Brescovit A.D."/>
            <person name="Santos A.J."/>
        </authorList>
    </citation>
    <scope>NUCLEOTIDE SEQUENCE</scope>
    <source>
        <tissue evidence="1">Shoot tissue taken approximately 20 cm above the soil surface</tissue>
    </source>
</reference>
<reference evidence="1" key="2">
    <citation type="journal article" date="2015" name="Data Brief">
        <title>Shoot transcriptome of the giant reed, Arundo donax.</title>
        <authorList>
            <person name="Barrero R.A."/>
            <person name="Guerrero F.D."/>
            <person name="Moolhuijzen P."/>
            <person name="Goolsby J.A."/>
            <person name="Tidwell J."/>
            <person name="Bellgard S.E."/>
            <person name="Bellgard M.I."/>
        </authorList>
    </citation>
    <scope>NUCLEOTIDE SEQUENCE</scope>
    <source>
        <tissue evidence="1">Shoot tissue taken approximately 20 cm above the soil surface</tissue>
    </source>
</reference>
<sequence length="54" mass="6222">MLLLFETPSGFAIFNFCGKLIEQPNALENIWDHFTANWKAKRVSGPFFPSVPFF</sequence>
<proteinExistence type="predicted"/>
<dbReference type="AlphaFoldDB" id="A0A0A9G8N5"/>
<evidence type="ECO:0000313" key="1">
    <source>
        <dbReference type="EMBL" id="JAE18916.1"/>
    </source>
</evidence>
<accession>A0A0A9G8N5</accession>
<name>A0A0A9G8N5_ARUDO</name>
<protein>
    <submittedName>
        <fullName evidence="1">Uncharacterized protein</fullName>
    </submittedName>
</protein>
<dbReference type="EMBL" id="GBRH01178980">
    <property type="protein sequence ID" value="JAE18916.1"/>
    <property type="molecule type" value="Transcribed_RNA"/>
</dbReference>